<evidence type="ECO:0000256" key="7">
    <source>
        <dbReference type="ARBA" id="ARBA00023054"/>
    </source>
</evidence>
<dbReference type="InterPro" id="IPR022157">
    <property type="entry name" value="Dynactin"/>
</dbReference>
<sequence>MSTVSLQVGQRVEVTGKNIQGEVAYVGNTAFAPGKWIGIILDEPKGKNNGTVQNKFYFKCNENCGMFIRQSQLSIITDTGSKIDLSNTSSPIVTSPDDSATTIIKLQHCTELVKSDDVKFLDAMAAMAGLMFQRSSLGRSGIPQFTPRRPSKTISQTPPSKQVNYSNFCPPLPFLEFTINSKYGYFYSSFFRHISQEDHLERENNFTELRSTGFVETLKPQFTPGQVVSPPNPSSLTPTPRISQTPEPNPEIESLKEQLKDLSEKLETMRIKYKDKAKEIEMISLQLDQSAEFKAKIMEAQSALKKELERVKREKDEALEAREEMSDMADTLEMATLDKEMAEEKAESLQRDLEQAQERIEELEMEIEILKSELSDKMESAGTLVCEEDGEISSFKMKQIVQQNEKLKDTLVRMRDLSAHEKHEKQKILKDFEEKNADFEQILKSNDKLKARVKEMEEQIDELHTNVDAALGAEEMVETLGQQKLSLEEKVKELEEAVAELEELQEVNDLLQEGFKEQEQDLRQELDAKNLQVWEAQRKTESVLESLADRELTIVKFRELVHRIQEENQELRSQLEISSKTSSLSTSVIPEMLDFKKMFAETKAHARAIELELRHMEVQQAQLHVQYLISFMPDTSNTRRSDGDAIMLILLMPRMLAKCQVLISQLRDKFPPVATIDKTNTTPALQFSTMSRFSAHIHTLQGILHQYVHSLNTCKPETLLKVGASYVDMAQQEKALDQYIELLKREQVDENLNTESLEKIVGYFNTLHPQLLLSSGDCSIHQGQLLADLGKAVLCAIDSIQADANIILAHVQQGDGVSLLKKVQPWFEQLRTHLRQVRRRAEFSDLMLGPTSDLNTTNAVVILNKILSATASGIIPADSENSAVDSEKLLQILKVSFDKQSEALGERFQDFRSPLAYIEYTMEAIATHISNVVRALQDNEDKYLAIQKDKESNEPPLRLRARQVKADLNAMAGLRKKMESKEEDLREMRLTLRSKQEELQEMALRKDLAEKKLANLTRDHELTRKLDESQQQLKKKEKEFEETMDHLQKDIDSLEMEKGELKDKLKSLPKKAAMEMIKTAPASKYFIESPVLLNEIKHLKSLVREEKRARMSLQAKKYTEILDKLQPITVSE</sequence>
<dbReference type="EMBL" id="ACPB03009748">
    <property type="status" value="NOT_ANNOTATED_CDS"/>
    <property type="molecule type" value="Genomic_DNA"/>
</dbReference>
<dbReference type="VEuPathDB" id="VectorBase:RPRC010724"/>
<keyword evidence="4" id="KW-0963">Cytoplasm</keyword>
<comment type="similarity">
    <text evidence="2">Belongs to the dynactin 150 kDa subunit family.</text>
</comment>
<dbReference type="EnsemblMetazoa" id="RPRC010724-RA">
    <property type="protein sequence ID" value="RPRC010724-PA"/>
    <property type="gene ID" value="RPRC010724"/>
</dbReference>
<evidence type="ECO:0000256" key="8">
    <source>
        <dbReference type="ARBA" id="ARBA00023212"/>
    </source>
</evidence>
<dbReference type="STRING" id="13249.T1I355"/>
<organism evidence="9 10">
    <name type="scientific">Rhodnius prolixus</name>
    <name type="common">Triatomid bug</name>
    <dbReference type="NCBI Taxonomy" id="13249"/>
    <lineage>
        <taxon>Eukaryota</taxon>
        <taxon>Metazoa</taxon>
        <taxon>Ecdysozoa</taxon>
        <taxon>Arthropoda</taxon>
        <taxon>Hexapoda</taxon>
        <taxon>Insecta</taxon>
        <taxon>Pterygota</taxon>
        <taxon>Neoptera</taxon>
        <taxon>Paraneoptera</taxon>
        <taxon>Hemiptera</taxon>
        <taxon>Heteroptera</taxon>
        <taxon>Panheteroptera</taxon>
        <taxon>Cimicomorpha</taxon>
        <taxon>Reduviidae</taxon>
        <taxon>Triatominae</taxon>
        <taxon>Rhodnius</taxon>
    </lineage>
</organism>
<reference evidence="9" key="1">
    <citation type="submission" date="2015-05" db="UniProtKB">
        <authorList>
            <consortium name="EnsemblMetazoa"/>
        </authorList>
    </citation>
    <scope>IDENTIFICATION</scope>
</reference>
<evidence type="ECO:0000313" key="10">
    <source>
        <dbReference type="Proteomes" id="UP000015103"/>
    </source>
</evidence>
<keyword evidence="10" id="KW-1185">Reference proteome</keyword>
<evidence type="ECO:0000256" key="1">
    <source>
        <dbReference type="ARBA" id="ARBA00004245"/>
    </source>
</evidence>
<dbReference type="PANTHER" id="PTHR18916:SF91">
    <property type="entry name" value="DYNACTIN SUBUNIT 1"/>
    <property type="match status" value="1"/>
</dbReference>
<dbReference type="eggNOG" id="KOG0971">
    <property type="taxonomic scope" value="Eukaryota"/>
</dbReference>
<dbReference type="Pfam" id="PF01302">
    <property type="entry name" value="CAP_GLY"/>
    <property type="match status" value="1"/>
</dbReference>
<dbReference type="PANTHER" id="PTHR18916">
    <property type="entry name" value="DYNACTIN 1-RELATED MICROTUBULE-BINDING"/>
    <property type="match status" value="1"/>
</dbReference>
<dbReference type="InterPro" id="IPR036859">
    <property type="entry name" value="CAP-Gly_dom_sf"/>
</dbReference>
<dbReference type="GO" id="GO:0005874">
    <property type="term" value="C:microtubule"/>
    <property type="evidence" value="ECO:0007669"/>
    <property type="project" value="UniProtKB-KW"/>
</dbReference>
<proteinExistence type="inferred from homology"/>
<dbReference type="InParanoid" id="T1I355"/>
<dbReference type="EMBL" id="ACPB03009749">
    <property type="status" value="NOT_ANNOTATED_CDS"/>
    <property type="molecule type" value="Genomic_DNA"/>
</dbReference>
<evidence type="ECO:0000256" key="5">
    <source>
        <dbReference type="ARBA" id="ARBA00022701"/>
    </source>
</evidence>
<evidence type="ECO:0000256" key="6">
    <source>
        <dbReference type="ARBA" id="ARBA00023017"/>
    </source>
</evidence>
<dbReference type="SUPFAM" id="SSF74924">
    <property type="entry name" value="Cap-Gly domain"/>
    <property type="match status" value="1"/>
</dbReference>
<dbReference type="Proteomes" id="UP000015103">
    <property type="component" value="Unassembled WGS sequence"/>
</dbReference>
<dbReference type="GO" id="GO:0007097">
    <property type="term" value="P:nuclear migration"/>
    <property type="evidence" value="ECO:0007669"/>
    <property type="project" value="TreeGrafter"/>
</dbReference>
<dbReference type="InterPro" id="IPR000938">
    <property type="entry name" value="CAP-Gly_domain"/>
</dbReference>
<keyword evidence="8" id="KW-0206">Cytoskeleton</keyword>
<evidence type="ECO:0000313" key="9">
    <source>
        <dbReference type="EnsemblMetazoa" id="RPRC010724-PA"/>
    </source>
</evidence>
<accession>T1I355</accession>
<dbReference type="Pfam" id="PF12455">
    <property type="entry name" value="Dynactin"/>
    <property type="match status" value="1"/>
</dbReference>
<keyword evidence="7" id="KW-0175">Coiled coil</keyword>
<name>T1I355_RHOPR</name>
<comment type="subcellular location">
    <subcellularLocation>
        <location evidence="1">Cytoplasm</location>
        <location evidence="1">Cytoskeleton</location>
    </subcellularLocation>
</comment>
<keyword evidence="6" id="KW-0243">Dynein</keyword>
<dbReference type="GO" id="GO:0030424">
    <property type="term" value="C:axon"/>
    <property type="evidence" value="ECO:0007669"/>
    <property type="project" value="TreeGrafter"/>
</dbReference>
<keyword evidence="5" id="KW-0493">Microtubule</keyword>
<dbReference type="GO" id="GO:0000922">
    <property type="term" value="C:spindle pole"/>
    <property type="evidence" value="ECO:0007669"/>
    <property type="project" value="TreeGrafter"/>
</dbReference>
<dbReference type="FunCoup" id="T1I355">
    <property type="interactions" value="1364"/>
</dbReference>
<evidence type="ECO:0000256" key="2">
    <source>
        <dbReference type="ARBA" id="ARBA00011010"/>
    </source>
</evidence>
<evidence type="ECO:0000256" key="4">
    <source>
        <dbReference type="ARBA" id="ARBA00022490"/>
    </source>
</evidence>
<dbReference type="GO" id="GO:0030286">
    <property type="term" value="C:dynein complex"/>
    <property type="evidence" value="ECO:0007669"/>
    <property type="project" value="UniProtKB-KW"/>
</dbReference>
<dbReference type="HOGENOM" id="CLU_002523_0_1_1"/>
<dbReference type="OMA" id="LFEMEPV"/>
<dbReference type="AlphaFoldDB" id="T1I355"/>
<dbReference type="GO" id="GO:0000132">
    <property type="term" value="P:establishment of mitotic spindle orientation"/>
    <property type="evidence" value="ECO:0007669"/>
    <property type="project" value="TreeGrafter"/>
</dbReference>
<dbReference type="Gene3D" id="2.30.30.190">
    <property type="entry name" value="CAP Gly-rich-like domain"/>
    <property type="match status" value="1"/>
</dbReference>
<protein>
    <recommendedName>
        <fullName evidence="3">Dynactin subunit 1</fullName>
    </recommendedName>
</protein>
<dbReference type="SMART" id="SM01052">
    <property type="entry name" value="CAP_GLY"/>
    <property type="match status" value="1"/>
</dbReference>
<dbReference type="EMBL" id="ACPB03009747">
    <property type="status" value="NOT_ANNOTATED_CDS"/>
    <property type="molecule type" value="Genomic_DNA"/>
</dbReference>
<evidence type="ECO:0000256" key="3">
    <source>
        <dbReference type="ARBA" id="ARBA00016574"/>
    </source>
</evidence>
<dbReference type="PROSITE" id="PS50245">
    <property type="entry name" value="CAP_GLY_2"/>
    <property type="match status" value="1"/>
</dbReference>
<dbReference type="GO" id="GO:0000776">
    <property type="term" value="C:kinetochore"/>
    <property type="evidence" value="ECO:0007669"/>
    <property type="project" value="TreeGrafter"/>
</dbReference>